<evidence type="ECO:0000256" key="4">
    <source>
        <dbReference type="PIRSR" id="PIRSR000103-1"/>
    </source>
</evidence>
<dbReference type="SUPFAM" id="SSF51735">
    <property type="entry name" value="NAD(P)-binding Rossmann-fold domains"/>
    <property type="match status" value="1"/>
</dbReference>
<dbReference type="PANTHER" id="PTHR43580:SF8">
    <property type="entry name" value="6-PHOSPHOGLUCONATE DEHYDROGENASE NADP-BINDING DOMAIN-CONTAINING PROTEIN-RELATED"/>
    <property type="match status" value="1"/>
</dbReference>
<comment type="caution">
    <text evidence="7">The sequence shown here is derived from an EMBL/GenBank/DDBJ whole genome shotgun (WGS) entry which is preliminary data.</text>
</comment>
<keyword evidence="8" id="KW-1185">Reference proteome</keyword>
<dbReference type="SUPFAM" id="SSF48179">
    <property type="entry name" value="6-phosphogluconate dehydrogenase C-terminal domain-like"/>
    <property type="match status" value="1"/>
</dbReference>
<dbReference type="InterPro" id="IPR029154">
    <property type="entry name" value="HIBADH-like_NADP-bd"/>
</dbReference>
<feature type="active site" evidence="4">
    <location>
        <position position="193"/>
    </location>
</feature>
<keyword evidence="3" id="KW-0520">NAD</keyword>
<feature type="domain" description="3-hydroxyisobutyrate dehydrogenase-like NAD-binding" evidence="6">
    <location>
        <begin position="190"/>
        <end position="308"/>
    </location>
</feature>
<dbReference type="AlphaFoldDB" id="A0A9W8I3A0"/>
<dbReference type="InterPro" id="IPR008927">
    <property type="entry name" value="6-PGluconate_DH-like_C_sf"/>
</dbReference>
<dbReference type="Pfam" id="PF03446">
    <property type="entry name" value="NAD_binding_2"/>
    <property type="match status" value="1"/>
</dbReference>
<comment type="similarity">
    <text evidence="1">Belongs to the HIBADH-related family. NP60 subfamily.</text>
</comment>
<dbReference type="InterPro" id="IPR015815">
    <property type="entry name" value="HIBADH-related"/>
</dbReference>
<organism evidence="7 8">
    <name type="scientific">Coemansia guatemalensis</name>
    <dbReference type="NCBI Taxonomy" id="2761395"/>
    <lineage>
        <taxon>Eukaryota</taxon>
        <taxon>Fungi</taxon>
        <taxon>Fungi incertae sedis</taxon>
        <taxon>Zoopagomycota</taxon>
        <taxon>Kickxellomycotina</taxon>
        <taxon>Kickxellomycetes</taxon>
        <taxon>Kickxellales</taxon>
        <taxon>Kickxellaceae</taxon>
        <taxon>Coemansia</taxon>
    </lineage>
</organism>
<evidence type="ECO:0000256" key="3">
    <source>
        <dbReference type="ARBA" id="ARBA00023027"/>
    </source>
</evidence>
<sequence length="315" mass="33854">MSLPKDAAAARIGWIGLGTLGQVMALKLQQHRAAASLSPLAVYNRTQSKCAAVEQAGANVAATVTEVALCSNVLFLSLFDDQSVKTVVGQIINFYTSANCTETAEPLLIADTTTVQPQTTEWVKEQIRHPALRRPIEFSQTPVWGAPPAARAAQLVLVTSSKHEQLLRSIAVPAIARTTIDCGDDPARAAKFKIMGNFMIASAIEALGEAYAVAHESGISRELYLKFVEEVLPAPPIVGYARKMAEEGGEASKSQVGFTVRGGLKDVGYAIDVAENVGMTLPIAQLARQHLEWVLDNGEADWDWSSLAFALRKPE</sequence>
<accession>A0A9W8I3A0</accession>
<dbReference type="GO" id="GO:0050661">
    <property type="term" value="F:NADP binding"/>
    <property type="evidence" value="ECO:0007669"/>
    <property type="project" value="InterPro"/>
</dbReference>
<dbReference type="PANTHER" id="PTHR43580">
    <property type="entry name" value="OXIDOREDUCTASE GLYR1-RELATED"/>
    <property type="match status" value="1"/>
</dbReference>
<dbReference type="InterPro" id="IPR051265">
    <property type="entry name" value="HIBADH-related_NP60_sf"/>
</dbReference>
<evidence type="ECO:0008006" key="9">
    <source>
        <dbReference type="Google" id="ProtNLM"/>
    </source>
</evidence>
<dbReference type="Pfam" id="PF14833">
    <property type="entry name" value="NAD_binding_11"/>
    <property type="match status" value="1"/>
</dbReference>
<dbReference type="Proteomes" id="UP001140094">
    <property type="component" value="Unassembled WGS sequence"/>
</dbReference>
<evidence type="ECO:0000259" key="5">
    <source>
        <dbReference type="Pfam" id="PF03446"/>
    </source>
</evidence>
<dbReference type="PIRSF" id="PIRSF000103">
    <property type="entry name" value="HIBADH"/>
    <property type="match status" value="1"/>
</dbReference>
<evidence type="ECO:0000256" key="1">
    <source>
        <dbReference type="ARBA" id="ARBA00007598"/>
    </source>
</evidence>
<evidence type="ECO:0000259" key="6">
    <source>
        <dbReference type="Pfam" id="PF14833"/>
    </source>
</evidence>
<reference evidence="7" key="1">
    <citation type="submission" date="2022-07" db="EMBL/GenBank/DDBJ databases">
        <title>Phylogenomic reconstructions and comparative analyses of Kickxellomycotina fungi.</title>
        <authorList>
            <person name="Reynolds N.K."/>
            <person name="Stajich J.E."/>
            <person name="Barry K."/>
            <person name="Grigoriev I.V."/>
            <person name="Crous P."/>
            <person name="Smith M.E."/>
        </authorList>
    </citation>
    <scope>NUCLEOTIDE SEQUENCE</scope>
    <source>
        <strain evidence="7">NRRL 1565</strain>
    </source>
</reference>
<dbReference type="GO" id="GO:0051287">
    <property type="term" value="F:NAD binding"/>
    <property type="evidence" value="ECO:0007669"/>
    <property type="project" value="InterPro"/>
</dbReference>
<dbReference type="InterPro" id="IPR013328">
    <property type="entry name" value="6PGD_dom2"/>
</dbReference>
<dbReference type="Gene3D" id="3.40.50.720">
    <property type="entry name" value="NAD(P)-binding Rossmann-like Domain"/>
    <property type="match status" value="1"/>
</dbReference>
<dbReference type="InterPro" id="IPR006115">
    <property type="entry name" value="6PGDH_NADP-bd"/>
</dbReference>
<dbReference type="EMBL" id="JANBUO010000146">
    <property type="protein sequence ID" value="KAJ2806978.1"/>
    <property type="molecule type" value="Genomic_DNA"/>
</dbReference>
<evidence type="ECO:0000256" key="2">
    <source>
        <dbReference type="ARBA" id="ARBA00023002"/>
    </source>
</evidence>
<proteinExistence type="inferred from homology"/>
<dbReference type="InterPro" id="IPR036291">
    <property type="entry name" value="NAD(P)-bd_dom_sf"/>
</dbReference>
<feature type="domain" description="6-phosphogluconate dehydrogenase NADP-binding" evidence="5">
    <location>
        <begin position="11"/>
        <end position="166"/>
    </location>
</feature>
<evidence type="ECO:0000313" key="7">
    <source>
        <dbReference type="EMBL" id="KAJ2806978.1"/>
    </source>
</evidence>
<name>A0A9W8I3A0_9FUNG</name>
<dbReference type="GO" id="GO:0016491">
    <property type="term" value="F:oxidoreductase activity"/>
    <property type="evidence" value="ECO:0007669"/>
    <property type="project" value="UniProtKB-KW"/>
</dbReference>
<dbReference type="Gene3D" id="1.10.1040.10">
    <property type="entry name" value="N-(1-d-carboxylethyl)-l-norvaline Dehydrogenase, domain 2"/>
    <property type="match status" value="1"/>
</dbReference>
<protein>
    <recommendedName>
        <fullName evidence="9">6-phosphogluconate dehydrogenase C-terminal domain-like protein</fullName>
    </recommendedName>
</protein>
<dbReference type="OrthoDB" id="435038at2759"/>
<keyword evidence="2" id="KW-0560">Oxidoreductase</keyword>
<gene>
    <name evidence="7" type="ORF">H4R20_001470</name>
</gene>
<evidence type="ECO:0000313" key="8">
    <source>
        <dbReference type="Proteomes" id="UP001140094"/>
    </source>
</evidence>